<dbReference type="EMBL" id="JBHSRF010000007">
    <property type="protein sequence ID" value="MFC6081133.1"/>
    <property type="molecule type" value="Genomic_DNA"/>
</dbReference>
<feature type="transmembrane region" description="Helical" evidence="5">
    <location>
        <begin position="20"/>
        <end position="48"/>
    </location>
</feature>
<feature type="transmembrane region" description="Helical" evidence="5">
    <location>
        <begin position="227"/>
        <end position="248"/>
    </location>
</feature>
<evidence type="ECO:0000313" key="7">
    <source>
        <dbReference type="Proteomes" id="UP001596137"/>
    </source>
</evidence>
<evidence type="ECO:0000313" key="6">
    <source>
        <dbReference type="EMBL" id="MFC6081133.1"/>
    </source>
</evidence>
<keyword evidence="4 5" id="KW-0472">Membrane</keyword>
<protein>
    <recommendedName>
        <fullName evidence="5">Probable membrane transporter protein</fullName>
    </recommendedName>
</protein>
<organism evidence="6 7">
    <name type="scientific">Sphaerisporangium aureirubrum</name>
    <dbReference type="NCBI Taxonomy" id="1544736"/>
    <lineage>
        <taxon>Bacteria</taxon>
        <taxon>Bacillati</taxon>
        <taxon>Actinomycetota</taxon>
        <taxon>Actinomycetes</taxon>
        <taxon>Streptosporangiales</taxon>
        <taxon>Streptosporangiaceae</taxon>
        <taxon>Sphaerisporangium</taxon>
    </lineage>
</organism>
<evidence type="ECO:0000256" key="1">
    <source>
        <dbReference type="ARBA" id="ARBA00004141"/>
    </source>
</evidence>
<keyword evidence="7" id="KW-1185">Reference proteome</keyword>
<gene>
    <name evidence="6" type="ORF">ACFP1K_08185</name>
</gene>
<accession>A0ABW1NCV7</accession>
<name>A0ABW1NCV7_9ACTN</name>
<comment type="caution">
    <text evidence="6">The sequence shown here is derived from an EMBL/GenBank/DDBJ whole genome shotgun (WGS) entry which is preliminary data.</text>
</comment>
<comment type="similarity">
    <text evidence="5">Belongs to the 4-toluene sulfonate uptake permease (TSUP) (TC 2.A.102) family.</text>
</comment>
<feature type="transmembrane region" description="Helical" evidence="5">
    <location>
        <begin position="119"/>
        <end position="136"/>
    </location>
</feature>
<evidence type="ECO:0000256" key="5">
    <source>
        <dbReference type="RuleBase" id="RU363041"/>
    </source>
</evidence>
<proteinExistence type="inferred from homology"/>
<keyword evidence="2 5" id="KW-0812">Transmembrane</keyword>
<feature type="transmembrane region" description="Helical" evidence="5">
    <location>
        <begin position="254"/>
        <end position="273"/>
    </location>
</feature>
<comment type="subcellular location">
    <subcellularLocation>
        <location evidence="5">Cell membrane</location>
        <topology evidence="5">Multi-pass membrane protein</topology>
    </subcellularLocation>
    <subcellularLocation>
        <location evidence="1">Membrane</location>
        <topology evidence="1">Multi-pass membrane protein</topology>
    </subcellularLocation>
</comment>
<feature type="transmembrane region" description="Helical" evidence="5">
    <location>
        <begin position="91"/>
        <end position="113"/>
    </location>
</feature>
<dbReference type="PROSITE" id="PS51257">
    <property type="entry name" value="PROKAR_LIPOPROTEIN"/>
    <property type="match status" value="1"/>
</dbReference>
<dbReference type="Proteomes" id="UP001596137">
    <property type="component" value="Unassembled WGS sequence"/>
</dbReference>
<evidence type="ECO:0000256" key="4">
    <source>
        <dbReference type="ARBA" id="ARBA00023136"/>
    </source>
</evidence>
<dbReference type="RefSeq" id="WP_380748630.1">
    <property type="nucleotide sequence ID" value="NZ_JBHSRF010000007.1"/>
</dbReference>
<evidence type="ECO:0000256" key="2">
    <source>
        <dbReference type="ARBA" id="ARBA00022692"/>
    </source>
</evidence>
<dbReference type="Pfam" id="PF01925">
    <property type="entry name" value="TauE"/>
    <property type="match status" value="1"/>
</dbReference>
<dbReference type="PANTHER" id="PTHR43483:SF3">
    <property type="entry name" value="MEMBRANE TRANSPORTER PROTEIN HI_0806-RELATED"/>
    <property type="match status" value="1"/>
</dbReference>
<feature type="transmembrane region" description="Helical" evidence="5">
    <location>
        <begin position="193"/>
        <end position="215"/>
    </location>
</feature>
<feature type="transmembrane region" description="Helical" evidence="5">
    <location>
        <begin position="156"/>
        <end position="173"/>
    </location>
</feature>
<dbReference type="InterPro" id="IPR002781">
    <property type="entry name" value="TM_pro_TauE-like"/>
</dbReference>
<keyword evidence="3 5" id="KW-1133">Transmembrane helix</keyword>
<reference evidence="7" key="1">
    <citation type="journal article" date="2019" name="Int. J. Syst. Evol. Microbiol.">
        <title>The Global Catalogue of Microorganisms (GCM) 10K type strain sequencing project: providing services to taxonomists for standard genome sequencing and annotation.</title>
        <authorList>
            <consortium name="The Broad Institute Genomics Platform"/>
            <consortium name="The Broad Institute Genome Sequencing Center for Infectious Disease"/>
            <person name="Wu L."/>
            <person name="Ma J."/>
        </authorList>
    </citation>
    <scope>NUCLEOTIDE SEQUENCE [LARGE SCALE GENOMIC DNA]</scope>
    <source>
        <strain evidence="7">JCM 30346</strain>
    </source>
</reference>
<dbReference type="PANTHER" id="PTHR43483">
    <property type="entry name" value="MEMBRANE TRANSPORTER PROTEIN HI_0806-RELATED"/>
    <property type="match status" value="1"/>
</dbReference>
<evidence type="ECO:0000256" key="3">
    <source>
        <dbReference type="ARBA" id="ARBA00022989"/>
    </source>
</evidence>
<sequence length="277" mass="28343">MSSSGRLEGWSAAGEPVSWWQGLIGCTAGLLIAVVTTPVGVSGAVFLLPVQFSVLNVPSPAVTPTNLLYNVVAGPGALLRYRRRGHLGGPLTRLLVLGTLPGVVIGALIRVFILPDPQVFRLLVACLLLPLGLWLCMRTLRPPRRHDTPEGPSPRAITTLAVAVGIVGGIYGIGGGSLLGPILAGRGLPVATVAPAALASTFLTSIAGALTYTVLALTTPGDISPDWALGLLCGLGGLIGGYIGAHLQPRLPETALRLLLGTLAIALACLYAAQGLN</sequence>
<keyword evidence="5" id="KW-1003">Cell membrane</keyword>